<accession>A0A9Y1IQE1</accession>
<evidence type="ECO:0000256" key="1">
    <source>
        <dbReference type="ARBA" id="ARBA00004651"/>
    </source>
</evidence>
<dbReference type="AlphaFoldDB" id="A0A9Y1IQE1"/>
<name>A0A9Y1IQE1_GRAMO</name>
<keyword evidence="4 10" id="KW-0812">Transmembrane</keyword>
<comment type="caution">
    <text evidence="10">Lacks conserved residue(s) required for the propagation of feature annotation.</text>
</comment>
<evidence type="ECO:0000256" key="6">
    <source>
        <dbReference type="ARBA" id="ARBA00022989"/>
    </source>
</evidence>
<keyword evidence="3 10" id="KW-0716">Sensory transduction</keyword>
<sequence length="398" mass="45466">MSLKRWRTYSLEYSDLPTMVCNVADLLEHLGLYIGGKKREIPILSVIWTVFSVITYFYVYVFSILWYVFWRKTHDPVVDAVLLSLACACIIGLLKLFFLLFTSKHVQNTIQIYLSYDKRICRDSRMYQRLVKNLRVIKRRASTIWILLVVNGALYCLMPLLLPGRHLAEDTLVIYGLEPMFETPNYEIAHILFWITIMLTVYCSGSIAALLITLSGYVEAQMITLSEEMLDLWKDALALPVEDGQDVDKLRNLFIKRQLESIIQAHAANLCLIRLTESMFSNAIALEFCLLGMALIAELLGGIENEYIEIPYALNQVSMDCFTGQRLMEASLMFNEAVYSCKWENFDATNMKTVLLILKNSHTMVLSAGGVAQLSYTSLMSVIKSIYSAFMALRSTMN</sequence>
<organism evidence="11">
    <name type="scientific">Grapholita molesta</name>
    <name type="common">Oriental fruit moth</name>
    <name type="synonym">Cydia molesta</name>
    <dbReference type="NCBI Taxonomy" id="192188"/>
    <lineage>
        <taxon>Eukaryota</taxon>
        <taxon>Metazoa</taxon>
        <taxon>Ecdysozoa</taxon>
        <taxon>Arthropoda</taxon>
        <taxon>Hexapoda</taxon>
        <taxon>Insecta</taxon>
        <taxon>Pterygota</taxon>
        <taxon>Neoptera</taxon>
        <taxon>Endopterygota</taxon>
        <taxon>Lepidoptera</taxon>
        <taxon>Glossata</taxon>
        <taxon>Ditrysia</taxon>
        <taxon>Tortricoidea</taxon>
        <taxon>Tortricidae</taxon>
        <taxon>Olethreutinae</taxon>
        <taxon>Grapholitini</taxon>
        <taxon>Grapholita</taxon>
    </lineage>
</organism>
<keyword evidence="2" id="KW-1003">Cell membrane</keyword>
<evidence type="ECO:0000256" key="4">
    <source>
        <dbReference type="ARBA" id="ARBA00022692"/>
    </source>
</evidence>
<keyword evidence="7 10" id="KW-0472">Membrane</keyword>
<protein>
    <recommendedName>
        <fullName evidence="10">Odorant receptor</fullName>
    </recommendedName>
</protein>
<dbReference type="EMBL" id="ON926842">
    <property type="protein sequence ID" value="WEG72125.1"/>
    <property type="molecule type" value="mRNA"/>
</dbReference>
<evidence type="ECO:0000313" key="11">
    <source>
        <dbReference type="EMBL" id="WEG72125.1"/>
    </source>
</evidence>
<evidence type="ECO:0000256" key="3">
    <source>
        <dbReference type="ARBA" id="ARBA00022606"/>
    </source>
</evidence>
<comment type="similarity">
    <text evidence="10">Belongs to the insect chemoreceptor superfamily. Heteromeric odorant receptor channel (TC 1.A.69) family.</text>
</comment>
<evidence type="ECO:0000256" key="2">
    <source>
        <dbReference type="ARBA" id="ARBA00022475"/>
    </source>
</evidence>
<feature type="transmembrane region" description="Helical" evidence="10">
    <location>
        <begin position="81"/>
        <end position="101"/>
    </location>
</feature>
<keyword evidence="5 10" id="KW-0552">Olfaction</keyword>
<dbReference type="GO" id="GO:0005886">
    <property type="term" value="C:plasma membrane"/>
    <property type="evidence" value="ECO:0007669"/>
    <property type="project" value="UniProtKB-SubCell"/>
</dbReference>
<feature type="transmembrane region" description="Helical" evidence="10">
    <location>
        <begin position="46"/>
        <end position="69"/>
    </location>
</feature>
<keyword evidence="9 10" id="KW-0807">Transducer</keyword>
<dbReference type="GO" id="GO:0007165">
    <property type="term" value="P:signal transduction"/>
    <property type="evidence" value="ECO:0007669"/>
    <property type="project" value="UniProtKB-KW"/>
</dbReference>
<proteinExistence type="evidence at transcript level"/>
<keyword evidence="8 10" id="KW-0675">Receptor</keyword>
<dbReference type="GO" id="GO:0005549">
    <property type="term" value="F:odorant binding"/>
    <property type="evidence" value="ECO:0007669"/>
    <property type="project" value="InterPro"/>
</dbReference>
<evidence type="ECO:0000256" key="8">
    <source>
        <dbReference type="ARBA" id="ARBA00023170"/>
    </source>
</evidence>
<dbReference type="PANTHER" id="PTHR21137:SF35">
    <property type="entry name" value="ODORANT RECEPTOR 19A-RELATED"/>
    <property type="match status" value="1"/>
</dbReference>
<dbReference type="InterPro" id="IPR004117">
    <property type="entry name" value="7tm6_olfct_rcpt"/>
</dbReference>
<keyword evidence="6 10" id="KW-1133">Transmembrane helix</keyword>
<dbReference type="GO" id="GO:0004984">
    <property type="term" value="F:olfactory receptor activity"/>
    <property type="evidence" value="ECO:0007669"/>
    <property type="project" value="InterPro"/>
</dbReference>
<dbReference type="PANTHER" id="PTHR21137">
    <property type="entry name" value="ODORANT RECEPTOR"/>
    <property type="match status" value="1"/>
</dbReference>
<feature type="transmembrane region" description="Helical" evidence="10">
    <location>
        <begin position="142"/>
        <end position="162"/>
    </location>
</feature>
<reference evidence="11" key="1">
    <citation type="submission" date="2022-06" db="EMBL/GenBank/DDBJ databases">
        <authorList>
            <person name="Shang L."/>
        </authorList>
    </citation>
    <scope>NUCLEOTIDE SEQUENCE</scope>
</reference>
<comment type="subcellular location">
    <subcellularLocation>
        <location evidence="1 10">Cell membrane</location>
        <topology evidence="1 10">Multi-pass membrane protein</topology>
    </subcellularLocation>
</comment>
<evidence type="ECO:0000256" key="7">
    <source>
        <dbReference type="ARBA" id="ARBA00023136"/>
    </source>
</evidence>
<feature type="transmembrane region" description="Helical" evidence="10">
    <location>
        <begin position="191"/>
        <end position="214"/>
    </location>
</feature>
<evidence type="ECO:0000256" key="5">
    <source>
        <dbReference type="ARBA" id="ARBA00022725"/>
    </source>
</evidence>
<dbReference type="Pfam" id="PF02949">
    <property type="entry name" value="7tm_6"/>
    <property type="match status" value="1"/>
</dbReference>
<evidence type="ECO:0000256" key="10">
    <source>
        <dbReference type="RuleBase" id="RU351113"/>
    </source>
</evidence>
<evidence type="ECO:0000256" key="9">
    <source>
        <dbReference type="ARBA" id="ARBA00023224"/>
    </source>
</evidence>